<evidence type="ECO:0000256" key="2">
    <source>
        <dbReference type="ARBA" id="ARBA00022679"/>
    </source>
</evidence>
<proteinExistence type="inferred from homology"/>
<feature type="domain" description="SET" evidence="6">
    <location>
        <begin position="20"/>
        <end position="296"/>
    </location>
</feature>
<evidence type="ECO:0000256" key="4">
    <source>
        <dbReference type="PIRNR" id="PIRNR011771"/>
    </source>
</evidence>
<protein>
    <recommendedName>
        <fullName evidence="4">Ribosomal lysine N-methyltransferase 4</fullName>
        <ecNumber evidence="4">2.1.1.-</ecNumber>
    </recommendedName>
</protein>
<keyword evidence="2 4" id="KW-0808">Transferase</keyword>
<dbReference type="EC" id="2.1.1.-" evidence="4"/>
<feature type="region of interest" description="Disordered" evidence="5">
    <location>
        <begin position="225"/>
        <end position="247"/>
    </location>
</feature>
<dbReference type="PANTHER" id="PTHR13271:SF34">
    <property type="entry name" value="N-LYSINE METHYLTRANSFERASE SETD6"/>
    <property type="match status" value="1"/>
</dbReference>
<evidence type="ECO:0000313" key="8">
    <source>
        <dbReference type="Proteomes" id="UP000814176"/>
    </source>
</evidence>
<dbReference type="GeneID" id="72003857"/>
<dbReference type="InterPro" id="IPR036464">
    <property type="entry name" value="Rubisco_LSMT_subst-bd_sf"/>
</dbReference>
<accession>A0ABQ8KLQ5</accession>
<feature type="compositionally biased region" description="Basic and acidic residues" evidence="5">
    <location>
        <begin position="486"/>
        <end position="497"/>
    </location>
</feature>
<name>A0ABQ8KLQ5_9APHY</name>
<dbReference type="EMBL" id="JADCUA010000006">
    <property type="protein sequence ID" value="KAH9839141.1"/>
    <property type="molecule type" value="Genomic_DNA"/>
</dbReference>
<dbReference type="SUPFAM" id="SSF82199">
    <property type="entry name" value="SET domain"/>
    <property type="match status" value="1"/>
</dbReference>
<evidence type="ECO:0000256" key="5">
    <source>
        <dbReference type="SAM" id="MobiDB-lite"/>
    </source>
</evidence>
<dbReference type="PROSITE" id="PS50280">
    <property type="entry name" value="SET"/>
    <property type="match status" value="1"/>
</dbReference>
<dbReference type="InterPro" id="IPR046341">
    <property type="entry name" value="SET_dom_sf"/>
</dbReference>
<organism evidence="7 8">
    <name type="scientific">Rhodofomes roseus</name>
    <dbReference type="NCBI Taxonomy" id="34475"/>
    <lineage>
        <taxon>Eukaryota</taxon>
        <taxon>Fungi</taxon>
        <taxon>Dikarya</taxon>
        <taxon>Basidiomycota</taxon>
        <taxon>Agaricomycotina</taxon>
        <taxon>Agaricomycetes</taxon>
        <taxon>Polyporales</taxon>
        <taxon>Rhodofomes</taxon>
    </lineage>
</organism>
<feature type="compositionally biased region" description="Acidic residues" evidence="5">
    <location>
        <begin position="225"/>
        <end position="246"/>
    </location>
</feature>
<comment type="similarity">
    <text evidence="4">Belongs to the class V-like SAM-binding methyltransferase superfamily. Histone-lysine methyltransferase family. SETD6 subfamily.</text>
</comment>
<dbReference type="Pfam" id="PF09273">
    <property type="entry name" value="Rubis-subs-bind"/>
    <property type="match status" value="1"/>
</dbReference>
<dbReference type="SUPFAM" id="SSF81822">
    <property type="entry name" value="RuBisCo LSMT C-terminal, substrate-binding domain"/>
    <property type="match status" value="1"/>
</dbReference>
<dbReference type="RefSeq" id="XP_047780896.1">
    <property type="nucleotide sequence ID" value="XM_047923125.1"/>
</dbReference>
<dbReference type="PIRSF" id="PIRSF011771">
    <property type="entry name" value="RMS1_SET"/>
    <property type="match status" value="1"/>
</dbReference>
<keyword evidence="8" id="KW-1185">Reference proteome</keyword>
<reference evidence="7 8" key="1">
    <citation type="journal article" date="2021" name="Environ. Microbiol.">
        <title>Gene family expansions and transcriptome signatures uncover fungal adaptations to wood decay.</title>
        <authorList>
            <person name="Hage H."/>
            <person name="Miyauchi S."/>
            <person name="Viragh M."/>
            <person name="Drula E."/>
            <person name="Min B."/>
            <person name="Chaduli D."/>
            <person name="Navarro D."/>
            <person name="Favel A."/>
            <person name="Norest M."/>
            <person name="Lesage-Meessen L."/>
            <person name="Balint B."/>
            <person name="Merenyi Z."/>
            <person name="de Eugenio L."/>
            <person name="Morin E."/>
            <person name="Martinez A.T."/>
            <person name="Baldrian P."/>
            <person name="Stursova M."/>
            <person name="Martinez M.J."/>
            <person name="Novotny C."/>
            <person name="Magnuson J.K."/>
            <person name="Spatafora J.W."/>
            <person name="Maurice S."/>
            <person name="Pangilinan J."/>
            <person name="Andreopoulos W."/>
            <person name="LaButti K."/>
            <person name="Hundley H."/>
            <person name="Na H."/>
            <person name="Kuo A."/>
            <person name="Barry K."/>
            <person name="Lipzen A."/>
            <person name="Henrissat B."/>
            <person name="Riley R."/>
            <person name="Ahrendt S."/>
            <person name="Nagy L.G."/>
            <person name="Grigoriev I.V."/>
            <person name="Martin F."/>
            <person name="Rosso M.N."/>
        </authorList>
    </citation>
    <scope>NUCLEOTIDE SEQUENCE [LARGE SCALE GENOMIC DNA]</scope>
    <source>
        <strain evidence="7 8">CIRM-BRFM 1785</strain>
    </source>
</reference>
<dbReference type="Gene3D" id="3.90.1410.10">
    <property type="entry name" value="set domain protein methyltransferase, domain 1"/>
    <property type="match status" value="1"/>
</dbReference>
<dbReference type="Gene3D" id="3.90.1420.10">
    <property type="entry name" value="Rubisco LSMT, substrate-binding domain"/>
    <property type="match status" value="1"/>
</dbReference>
<sequence length="504" mass="55740">MSSDDLIQWFKSIGGSVDTSSMGFEEFPGCGRGAIALKDIPQGHILFTIPRDLTLSMRTSSLPSRFGREAWKKFRLDEGWTGLILCMMWEEAQGNTSKWSTYLSSLPSAFDTPMFWSDEDLKELSGTSVVDKIGKEEAEADYREKVAPAIKSRPDLFPEGAYQHHCSLERYHIMGSRILSRSFCVEPWSGEEEHDGAAADGGADADAMDVDSADQNVTDLVDDVEAQADDTLDVGSDDEADEDSEDSTNVAMVPMADMLNARYGSENAKLYYEPIDLRMITTKFIKTGEQIWNTYGDPPNSELLRRYGHVDLVPMPESFGGLGNPADIVEIPGDLAVAAATDDKSASLAERVNWWLENADDDTFVIASGSGLPEDLLSFVRLLLMTSDEWEKANRKGKLPKAKVDLNVLDIIEKTLTKRMQKYPSTLEEDEKLLDPANGHSLSLHKKHAIIVRVGEQRILRGAIEQTRATKEAMKLASSSGKGNKRTREATGSDSHGRAKKSKR</sequence>
<dbReference type="InterPro" id="IPR015353">
    <property type="entry name" value="Rubisco_LSMT_subst-bd"/>
</dbReference>
<dbReference type="PANTHER" id="PTHR13271">
    <property type="entry name" value="UNCHARACTERIZED PUTATIVE METHYLTRANSFERASE"/>
    <property type="match status" value="1"/>
</dbReference>
<evidence type="ECO:0000256" key="1">
    <source>
        <dbReference type="ARBA" id="ARBA00022603"/>
    </source>
</evidence>
<keyword evidence="1 4" id="KW-0489">Methyltransferase</keyword>
<dbReference type="InterPro" id="IPR011383">
    <property type="entry name" value="N-lys_methylase_SETD6"/>
</dbReference>
<evidence type="ECO:0000313" key="7">
    <source>
        <dbReference type="EMBL" id="KAH9839141.1"/>
    </source>
</evidence>
<evidence type="ECO:0000259" key="6">
    <source>
        <dbReference type="PROSITE" id="PS50280"/>
    </source>
</evidence>
<gene>
    <name evidence="7" type="ORF">C8Q71DRAFT_748084</name>
</gene>
<comment type="subcellular location">
    <subcellularLocation>
        <location evidence="4">Nucleus</location>
    </subcellularLocation>
</comment>
<dbReference type="Proteomes" id="UP000814176">
    <property type="component" value="Unassembled WGS sequence"/>
</dbReference>
<keyword evidence="4" id="KW-0539">Nucleus</keyword>
<dbReference type="InterPro" id="IPR001214">
    <property type="entry name" value="SET_dom"/>
</dbReference>
<evidence type="ECO:0000256" key="3">
    <source>
        <dbReference type="ARBA" id="ARBA00022691"/>
    </source>
</evidence>
<dbReference type="InterPro" id="IPR050600">
    <property type="entry name" value="SETD3_SETD6_MTase"/>
</dbReference>
<feature type="region of interest" description="Disordered" evidence="5">
    <location>
        <begin position="470"/>
        <end position="504"/>
    </location>
</feature>
<comment type="function">
    <text evidence="4">S-adenosyl-L-methionine-dependent protein-lysine N-methyltransferase that monomethylates 60S ribosomal protein L42.</text>
</comment>
<keyword evidence="3 4" id="KW-0949">S-adenosyl-L-methionine</keyword>
<comment type="caution">
    <text evidence="7">The sequence shown here is derived from an EMBL/GenBank/DDBJ whole genome shotgun (WGS) entry which is preliminary data.</text>
</comment>